<evidence type="ECO:0000256" key="8">
    <source>
        <dbReference type="ARBA" id="ARBA00023014"/>
    </source>
</evidence>
<keyword evidence="9" id="KW-0456">Lyase</keyword>
<dbReference type="AlphaFoldDB" id="A0A443IEP0"/>
<dbReference type="InterPro" id="IPR013785">
    <property type="entry name" value="Aldolase_TIM"/>
</dbReference>
<name>A0A443IEP0_9GAMM</name>
<evidence type="ECO:0000256" key="5">
    <source>
        <dbReference type="ARBA" id="ARBA00022723"/>
    </source>
</evidence>
<dbReference type="SFLD" id="SFLDG01060">
    <property type="entry name" value="BATS_domain_containing"/>
    <property type="match status" value="1"/>
</dbReference>
<evidence type="ECO:0000256" key="1">
    <source>
        <dbReference type="ARBA" id="ARBA00001966"/>
    </source>
</evidence>
<evidence type="ECO:0000256" key="9">
    <source>
        <dbReference type="ARBA" id="ARBA00023239"/>
    </source>
</evidence>
<dbReference type="SFLD" id="SFLDS00029">
    <property type="entry name" value="Radical_SAM"/>
    <property type="match status" value="1"/>
</dbReference>
<dbReference type="InterPro" id="IPR007197">
    <property type="entry name" value="rSAM"/>
</dbReference>
<keyword evidence="20" id="KW-1185">Reference proteome</keyword>
<dbReference type="SUPFAM" id="SSF102114">
    <property type="entry name" value="Radical SAM enzymes"/>
    <property type="match status" value="1"/>
</dbReference>
<keyword evidence="3" id="KW-0004">4Fe-4S</keyword>
<evidence type="ECO:0000313" key="19">
    <source>
        <dbReference type="EMBL" id="RWR02534.1"/>
    </source>
</evidence>
<evidence type="ECO:0000256" key="15">
    <source>
        <dbReference type="ARBA" id="ARBA00069280"/>
    </source>
</evidence>
<feature type="domain" description="Radical SAM core" evidence="18">
    <location>
        <begin position="71"/>
        <end position="293"/>
    </location>
</feature>
<dbReference type="EC" id="4.1.99.19" evidence="14"/>
<comment type="catalytic activity">
    <reaction evidence="10">
        <text>L-tyrosine + S-adenosyl-L-methionine + NADPH = 2-iminoacetate + 4-methylphenol + 5'-deoxyadenosine + L-methionine + NADP(+)</text>
        <dbReference type="Rhea" id="RHEA:26361"/>
        <dbReference type="ChEBI" id="CHEBI:17319"/>
        <dbReference type="ChEBI" id="CHEBI:17847"/>
        <dbReference type="ChEBI" id="CHEBI:57783"/>
        <dbReference type="ChEBI" id="CHEBI:57844"/>
        <dbReference type="ChEBI" id="CHEBI:58315"/>
        <dbReference type="ChEBI" id="CHEBI:58349"/>
        <dbReference type="ChEBI" id="CHEBI:59789"/>
        <dbReference type="ChEBI" id="CHEBI:77846"/>
        <dbReference type="EC" id="4.1.99.19"/>
    </reaction>
</comment>
<gene>
    <name evidence="19" type="primary">thiH</name>
    <name evidence="19" type="ORF">ED28_07700</name>
</gene>
<dbReference type="PANTHER" id="PTHR43583:SF1">
    <property type="entry name" value="2-IMINOACETATE SYNTHASE"/>
    <property type="match status" value="1"/>
</dbReference>
<reference evidence="19 20" key="1">
    <citation type="submission" date="2014-04" db="EMBL/GenBank/DDBJ databases">
        <title>Draft genome sequence of Pantoea beijingensis strain LMG 27579, an emerging pathogen to Pleurotus eryngii with potential industrial application.</title>
        <authorList>
            <person name="Xu F."/>
            <person name="Liu Y."/>
            <person name="Wang S."/>
            <person name="Yin Y."/>
            <person name="Ma Y."/>
            <person name="Zhao S."/>
            <person name="Rong C."/>
        </authorList>
    </citation>
    <scope>NUCLEOTIDE SEQUENCE [LARGE SCALE GENOMIC DNA]</scope>
    <source>
        <strain evidence="19 20">LMG 27579</strain>
    </source>
</reference>
<dbReference type="InterPro" id="IPR010722">
    <property type="entry name" value="BATS_dom"/>
</dbReference>
<keyword evidence="5" id="KW-0479">Metal-binding</keyword>
<evidence type="ECO:0000313" key="20">
    <source>
        <dbReference type="Proteomes" id="UP000288794"/>
    </source>
</evidence>
<keyword evidence="7" id="KW-0408">Iron</keyword>
<evidence type="ECO:0000256" key="4">
    <source>
        <dbReference type="ARBA" id="ARBA00022691"/>
    </source>
</evidence>
<dbReference type="PROSITE" id="PS51918">
    <property type="entry name" value="RADICAL_SAM"/>
    <property type="match status" value="1"/>
</dbReference>
<dbReference type="Proteomes" id="UP000288794">
    <property type="component" value="Unassembled WGS sequence"/>
</dbReference>
<dbReference type="InterPro" id="IPR058240">
    <property type="entry name" value="rSAM_sf"/>
</dbReference>
<dbReference type="SFLD" id="SFLDF00301">
    <property type="entry name" value="2-iminoacetate_synthase_(ThiH)"/>
    <property type="match status" value="1"/>
</dbReference>
<keyword evidence="8" id="KW-0411">Iron-sulfur</keyword>
<evidence type="ECO:0000256" key="3">
    <source>
        <dbReference type="ARBA" id="ARBA00022485"/>
    </source>
</evidence>
<evidence type="ECO:0000256" key="17">
    <source>
        <dbReference type="ARBA" id="ARBA00078269"/>
    </source>
</evidence>
<comment type="subunit">
    <text evidence="13">Forms a heterodimer with ThiG.</text>
</comment>
<comment type="cofactor">
    <cofactor evidence="1">
        <name>[4Fe-4S] cluster</name>
        <dbReference type="ChEBI" id="CHEBI:49883"/>
    </cofactor>
</comment>
<evidence type="ECO:0000256" key="13">
    <source>
        <dbReference type="ARBA" id="ARBA00063197"/>
    </source>
</evidence>
<dbReference type="EMBL" id="JMEE01000016">
    <property type="protein sequence ID" value="RWR02534.1"/>
    <property type="molecule type" value="Genomic_DNA"/>
</dbReference>
<dbReference type="Gene3D" id="3.20.20.70">
    <property type="entry name" value="Aldolase class I"/>
    <property type="match status" value="1"/>
</dbReference>
<dbReference type="FunFam" id="3.20.20.70:FF:000122">
    <property type="entry name" value="2-iminoacetate synthase ThiH"/>
    <property type="match status" value="1"/>
</dbReference>
<dbReference type="Pfam" id="PF06968">
    <property type="entry name" value="BATS"/>
    <property type="match status" value="1"/>
</dbReference>
<dbReference type="Pfam" id="PF04055">
    <property type="entry name" value="Radical_SAM"/>
    <property type="match status" value="1"/>
</dbReference>
<dbReference type="RefSeq" id="WP_128176764.1">
    <property type="nucleotide sequence ID" value="NZ_CP071409.1"/>
</dbReference>
<evidence type="ECO:0000256" key="7">
    <source>
        <dbReference type="ARBA" id="ARBA00023004"/>
    </source>
</evidence>
<dbReference type="SMART" id="SM00876">
    <property type="entry name" value="BATS"/>
    <property type="match status" value="1"/>
</dbReference>
<evidence type="ECO:0000256" key="10">
    <source>
        <dbReference type="ARBA" id="ARBA00052130"/>
    </source>
</evidence>
<organism evidence="19 20">
    <name type="scientific">[Pantoea] beijingensis</name>
    <dbReference type="NCBI Taxonomy" id="1324864"/>
    <lineage>
        <taxon>Bacteria</taxon>
        <taxon>Pseudomonadati</taxon>
        <taxon>Pseudomonadota</taxon>
        <taxon>Gammaproteobacteria</taxon>
        <taxon>Enterobacterales</taxon>
        <taxon>Erwiniaceae</taxon>
        <taxon>Erwinia</taxon>
    </lineage>
</organism>
<accession>A0A443IEP0</accession>
<comment type="function">
    <text evidence="11">Catalyzes the radical-mediated cleavage of tyrosine to 2-iminoacetate and 4-cresol.</text>
</comment>
<keyword evidence="6" id="KW-0521">NADP</keyword>
<evidence type="ECO:0000256" key="16">
    <source>
        <dbReference type="ARBA" id="ARBA00076202"/>
    </source>
</evidence>
<dbReference type="PANTHER" id="PTHR43583">
    <property type="entry name" value="2-IMINOACETATE SYNTHASE"/>
    <property type="match status" value="1"/>
</dbReference>
<dbReference type="SFLD" id="SFLDG01081">
    <property type="entry name" value="cleavage_of_the_Ca-Cb_bond_in"/>
    <property type="match status" value="1"/>
</dbReference>
<comment type="caution">
    <text evidence="19">The sequence shown here is derived from an EMBL/GenBank/DDBJ whole genome shotgun (WGS) entry which is preliminary data.</text>
</comment>
<dbReference type="InterPro" id="IPR012726">
    <property type="entry name" value="ThiH"/>
</dbReference>
<evidence type="ECO:0000256" key="2">
    <source>
        <dbReference type="ARBA" id="ARBA00004948"/>
    </source>
</evidence>
<comment type="pathway">
    <text evidence="2">Cofactor biosynthesis; thiamine diphosphate biosynthesis.</text>
</comment>
<dbReference type="NCBIfam" id="TIGR02351">
    <property type="entry name" value="thiH"/>
    <property type="match status" value="1"/>
</dbReference>
<dbReference type="GO" id="GO:0005506">
    <property type="term" value="F:iron ion binding"/>
    <property type="evidence" value="ECO:0007669"/>
    <property type="project" value="InterPro"/>
</dbReference>
<dbReference type="CDD" id="cd01335">
    <property type="entry name" value="Radical_SAM"/>
    <property type="match status" value="1"/>
</dbReference>
<proteinExistence type="inferred from homology"/>
<protein>
    <recommendedName>
        <fullName evidence="15">2-iminoacetate synthase</fullName>
        <ecNumber evidence="14">4.1.99.19</ecNumber>
    </recommendedName>
    <alternativeName>
        <fullName evidence="16">Dehydroglycine synthase</fullName>
    </alternativeName>
    <alternativeName>
        <fullName evidence="17">Tyrosine lyase</fullName>
    </alternativeName>
</protein>
<evidence type="ECO:0000256" key="6">
    <source>
        <dbReference type="ARBA" id="ARBA00022857"/>
    </source>
</evidence>
<dbReference type="GO" id="GO:0036355">
    <property type="term" value="F:2-iminoacetate synthase activity"/>
    <property type="evidence" value="ECO:0007669"/>
    <property type="project" value="UniProtKB-EC"/>
</dbReference>
<comment type="similarity">
    <text evidence="12">Belongs to the radical SAM superfamily. ThiH family.</text>
</comment>
<dbReference type="GO" id="GO:0051539">
    <property type="term" value="F:4 iron, 4 sulfur cluster binding"/>
    <property type="evidence" value="ECO:0007669"/>
    <property type="project" value="UniProtKB-KW"/>
</dbReference>
<keyword evidence="4" id="KW-0949">S-adenosyl-L-methionine</keyword>
<dbReference type="InterPro" id="IPR034428">
    <property type="entry name" value="ThiH/NoCL/HydG-like"/>
</dbReference>
<sequence length="375" mass="42361">MSSFVTNWEALDWDDIGMRINSKTAADVERALNAPRVGREELMALLSPAAAAWLEPLAQKAQRLTRQRFGNTVNFFVPLYLSNLCANDCTYCGFSMSNRIKRKTLDGEEIARECAAIRAMGFDHLLLVTGEHQTKVGMDYFRQHLPAIRQRFSSLMMEVQPLQQQEYAELKTLGLDGVLVYQETYHQAVYAQHHLKGNKQDFFFRLETPDRLGRAGIDKIGLGALIGLSDSWRTDCFMMAEHLLYLQKTYWQSRYSVAFPRLRPCAGGIQPASLMSEAQLLQTLCAFRLFSPELELSLSTRESPHFRDHAVPLVINTVSAFSKTQPGGYAENVPELEQFATHDNRTPSQVAAALSSAGLQPVWKDWDGYLGRNTQ</sequence>
<evidence type="ECO:0000256" key="11">
    <source>
        <dbReference type="ARBA" id="ARBA00056430"/>
    </source>
</evidence>
<evidence type="ECO:0000256" key="14">
    <source>
        <dbReference type="ARBA" id="ARBA00066802"/>
    </source>
</evidence>
<evidence type="ECO:0000259" key="18">
    <source>
        <dbReference type="PROSITE" id="PS51918"/>
    </source>
</evidence>
<evidence type="ECO:0000256" key="12">
    <source>
        <dbReference type="ARBA" id="ARBA00061652"/>
    </source>
</evidence>